<protein>
    <submittedName>
        <fullName evidence="1">Uncharacterized protein</fullName>
    </submittedName>
</protein>
<evidence type="ECO:0000313" key="2">
    <source>
        <dbReference type="Proteomes" id="UP000092460"/>
    </source>
</evidence>
<reference evidence="1" key="2">
    <citation type="submission" date="2020-05" db="UniProtKB">
        <authorList>
            <consortium name="EnsemblMetazoa"/>
        </authorList>
    </citation>
    <scope>IDENTIFICATION</scope>
    <source>
        <strain evidence="1">IAEA</strain>
    </source>
</reference>
<dbReference type="VEuPathDB" id="VectorBase:GPPI046145"/>
<name>A0A1B0C0T3_9MUSC</name>
<dbReference type="EnsemblMetazoa" id="GPPI046145-RA">
    <property type="protein sequence ID" value="GPPI046145-PA"/>
    <property type="gene ID" value="GPPI046145"/>
</dbReference>
<organism evidence="1 2">
    <name type="scientific">Glossina palpalis gambiensis</name>
    <dbReference type="NCBI Taxonomy" id="67801"/>
    <lineage>
        <taxon>Eukaryota</taxon>
        <taxon>Metazoa</taxon>
        <taxon>Ecdysozoa</taxon>
        <taxon>Arthropoda</taxon>
        <taxon>Hexapoda</taxon>
        <taxon>Insecta</taxon>
        <taxon>Pterygota</taxon>
        <taxon>Neoptera</taxon>
        <taxon>Endopterygota</taxon>
        <taxon>Diptera</taxon>
        <taxon>Brachycera</taxon>
        <taxon>Muscomorpha</taxon>
        <taxon>Hippoboscoidea</taxon>
        <taxon>Glossinidae</taxon>
        <taxon>Glossina</taxon>
    </lineage>
</organism>
<dbReference type="Proteomes" id="UP000092460">
    <property type="component" value="Unassembled WGS sequence"/>
</dbReference>
<evidence type="ECO:0000313" key="1">
    <source>
        <dbReference type="EnsemblMetazoa" id="GPPI046145-PA"/>
    </source>
</evidence>
<sequence>MFMVLTFLKAGCKIVPGGSKKVKVEAVVSASLGIVRPAVATAGVAVVKPVTAAAILAGVANFHLSTRKSVYRCEEPKSLSNFVTHLTNMRRGKNRNNNNSNGNNGICPRPSIDTFYDPLFLYFHQYLGISISACSTRKSPYTFFVDLYDIVERCRFRRFLKSDRQSKHFKYSRYPYKSHFNRFPRLVSTSTLYLFSS</sequence>
<dbReference type="AlphaFoldDB" id="A0A1B0C0T3"/>
<dbReference type="EMBL" id="JXJN01023744">
    <property type="status" value="NOT_ANNOTATED_CDS"/>
    <property type="molecule type" value="Genomic_DNA"/>
</dbReference>
<keyword evidence="2" id="KW-1185">Reference proteome</keyword>
<reference evidence="2" key="1">
    <citation type="submission" date="2015-01" db="EMBL/GenBank/DDBJ databases">
        <authorList>
            <person name="Aksoy S."/>
            <person name="Warren W."/>
            <person name="Wilson R.K."/>
        </authorList>
    </citation>
    <scope>NUCLEOTIDE SEQUENCE [LARGE SCALE GENOMIC DNA]</scope>
    <source>
        <strain evidence="2">IAEA</strain>
    </source>
</reference>
<accession>A0A1B0C0T3</accession>
<proteinExistence type="predicted"/>